<dbReference type="AlphaFoldDB" id="A0A1M5KBD1"/>
<gene>
    <name evidence="1" type="ORF">SAMN05444169_2756</name>
</gene>
<dbReference type="Proteomes" id="UP000190675">
    <property type="component" value="Chromosome I"/>
</dbReference>
<sequence>MPCRIVRVVFQLVVRNNKLGSDINMLAAKRPIGSAVRRNLPYFGCGSIAPV</sequence>
<accession>A0A1M5KBD1</accession>
<dbReference type="EMBL" id="LT670818">
    <property type="protein sequence ID" value="SHG50132.1"/>
    <property type="molecule type" value="Genomic_DNA"/>
</dbReference>
<protein>
    <submittedName>
        <fullName evidence="1">Uncharacterized protein</fullName>
    </submittedName>
</protein>
<evidence type="ECO:0000313" key="2">
    <source>
        <dbReference type="Proteomes" id="UP000190675"/>
    </source>
</evidence>
<organism evidence="1 2">
    <name type="scientific">Bradyrhizobium erythrophlei</name>
    <dbReference type="NCBI Taxonomy" id="1437360"/>
    <lineage>
        <taxon>Bacteria</taxon>
        <taxon>Pseudomonadati</taxon>
        <taxon>Pseudomonadota</taxon>
        <taxon>Alphaproteobacteria</taxon>
        <taxon>Hyphomicrobiales</taxon>
        <taxon>Nitrobacteraceae</taxon>
        <taxon>Bradyrhizobium</taxon>
    </lineage>
</organism>
<name>A0A1M5KBD1_9BRAD</name>
<reference evidence="1 2" key="1">
    <citation type="submission" date="2016-11" db="EMBL/GenBank/DDBJ databases">
        <authorList>
            <person name="Jaros S."/>
            <person name="Januszkiewicz K."/>
            <person name="Wedrychowicz H."/>
        </authorList>
    </citation>
    <scope>NUCLEOTIDE SEQUENCE [LARGE SCALE GENOMIC DNA]</scope>
    <source>
        <strain evidence="1 2">GAS242</strain>
    </source>
</reference>
<proteinExistence type="predicted"/>
<evidence type="ECO:0000313" key="1">
    <source>
        <dbReference type="EMBL" id="SHG50132.1"/>
    </source>
</evidence>